<dbReference type="PANTHER" id="PTHR43066">
    <property type="entry name" value="RHOMBOID-RELATED PROTEIN"/>
    <property type="match status" value="1"/>
</dbReference>
<feature type="region of interest" description="Disordered" evidence="8">
    <location>
        <begin position="253"/>
        <end position="318"/>
    </location>
</feature>
<dbReference type="GO" id="GO:0004252">
    <property type="term" value="F:serine-type endopeptidase activity"/>
    <property type="evidence" value="ECO:0007669"/>
    <property type="project" value="InterPro"/>
</dbReference>
<evidence type="ECO:0000256" key="9">
    <source>
        <dbReference type="SAM" id="Phobius"/>
    </source>
</evidence>
<evidence type="ECO:0000256" key="3">
    <source>
        <dbReference type="ARBA" id="ARBA00022670"/>
    </source>
</evidence>
<dbReference type="InterPro" id="IPR035952">
    <property type="entry name" value="Rhomboid-like_sf"/>
</dbReference>
<feature type="transmembrane region" description="Helical" evidence="9">
    <location>
        <begin position="131"/>
        <end position="156"/>
    </location>
</feature>
<dbReference type="GO" id="GO:0016020">
    <property type="term" value="C:membrane"/>
    <property type="evidence" value="ECO:0007669"/>
    <property type="project" value="UniProtKB-SubCell"/>
</dbReference>
<evidence type="ECO:0000256" key="2">
    <source>
        <dbReference type="ARBA" id="ARBA00009045"/>
    </source>
</evidence>
<dbReference type="Gene3D" id="1.20.1540.10">
    <property type="entry name" value="Rhomboid-like"/>
    <property type="match status" value="2"/>
</dbReference>
<feature type="transmembrane region" description="Helical" evidence="9">
    <location>
        <begin position="719"/>
        <end position="742"/>
    </location>
</feature>
<sequence>MVRQANPFGPGLDSFFGTRTRGRGRAGSSARIMQLGLLLYQQIAMLENKPPVTMALVALQVLLHLRPDGFEGLPSIASACLQPHAMLFNGEWSRLLWAPLLHADEAHLFYNMSSFIWKGAQLEPVLGTRAFLLLVAELALTSSLAYVALAAGAALLSPALGLGLMGSCAVGFSGVLFGLKVVLSAEAAGWSSVAGITLPSKYVCWAELFLVQFMMPRASFVGHLAGILAGLAHVYLVRPCLLAGPGGTRAWWRATPRTHGSGRWGDGGTRPQGAQGQRGSERARGVPGPSATPSGCHVKSEGRTAGPSAAVPPTDVGSSLTRGRVLAAATLYAVLAAAWATLPTLASLSPIAGIQGRLSQIADPIPLAASLLGGATGIRAFHLGLARLVNLRGTWYAGAFGGWVALPAALGAPLGVVLGALRMLWGTLRVAVPWAGSRALRAGGAGVLASDPGVQLLAAGMVAAYAAWWLAPPEAAARWLCVRGGAPGREPGGGLPAAMLANLSHASLIHLLVNLASLVVLGAHIEARAGSAALLGTFLGAGTLGLLWSARKVPHARLPRGQRGADLGLAGLAALGLGLEARELWAGHGRPGPRGPASLQGLDPMLAAGMGLTARAAGSGLLSLFLTDTARAGARCAAEAWLLALPLREPPPQRAGIPQKRGARGRWAALRPSGLLRFAVWVAKYLLSLAVSLALAPAYAAARPLLVAVRLLQFARRNAPAVAVTLVALALAAADSTLRLVADTGFAARLPWLGAARLAIVAAATLGLAAWTALRVVAYRAPARL</sequence>
<comment type="similarity">
    <text evidence="2">Belongs to the peptidase S54 family.</text>
</comment>
<dbReference type="InterPro" id="IPR022764">
    <property type="entry name" value="Peptidase_S54_rhomboid_dom"/>
</dbReference>
<evidence type="ECO:0000256" key="5">
    <source>
        <dbReference type="ARBA" id="ARBA00022801"/>
    </source>
</evidence>
<dbReference type="AlphaFoldDB" id="A0A1D1ZRV2"/>
<proteinExistence type="inferred from homology"/>
<evidence type="ECO:0000256" key="8">
    <source>
        <dbReference type="SAM" id="MobiDB-lite"/>
    </source>
</evidence>
<evidence type="ECO:0000256" key="7">
    <source>
        <dbReference type="ARBA" id="ARBA00023136"/>
    </source>
</evidence>
<comment type="subcellular location">
    <subcellularLocation>
        <location evidence="1">Membrane</location>
        <topology evidence="1">Multi-pass membrane protein</topology>
    </subcellularLocation>
</comment>
<keyword evidence="7 9" id="KW-0472">Membrane</keyword>
<keyword evidence="4 9" id="KW-0812">Transmembrane</keyword>
<evidence type="ECO:0000259" key="10">
    <source>
        <dbReference type="Pfam" id="PF01694"/>
    </source>
</evidence>
<protein>
    <recommendedName>
        <fullName evidence="10">Peptidase S54 rhomboid domain-containing protein</fullName>
    </recommendedName>
</protein>
<gene>
    <name evidence="11" type="ORF">g.10076</name>
</gene>
<evidence type="ECO:0000256" key="6">
    <source>
        <dbReference type="ARBA" id="ARBA00022989"/>
    </source>
</evidence>
<dbReference type="GO" id="GO:0006508">
    <property type="term" value="P:proteolysis"/>
    <property type="evidence" value="ECO:0007669"/>
    <property type="project" value="UniProtKB-KW"/>
</dbReference>
<feature type="transmembrane region" description="Helical" evidence="9">
    <location>
        <begin position="395"/>
        <end position="421"/>
    </location>
</feature>
<dbReference type="Pfam" id="PF01694">
    <property type="entry name" value="Rhomboid"/>
    <property type="match status" value="2"/>
</dbReference>
<reference evidence="11" key="1">
    <citation type="submission" date="2015-08" db="EMBL/GenBank/DDBJ databases">
        <authorList>
            <person name="Babu N.S."/>
            <person name="Beckwith C.J."/>
            <person name="Beseler K.G."/>
            <person name="Brison A."/>
            <person name="Carone J.V."/>
            <person name="Caskin T.P."/>
            <person name="Diamond M."/>
            <person name="Durham M.E."/>
            <person name="Foxe J.M."/>
            <person name="Go M."/>
            <person name="Henderson B.A."/>
            <person name="Jones I.B."/>
            <person name="McGettigan J.A."/>
            <person name="Micheletti S.J."/>
            <person name="Nasrallah M.E."/>
            <person name="Ortiz D."/>
            <person name="Piller C.R."/>
            <person name="Privatt S.R."/>
            <person name="Schneider S.L."/>
            <person name="Sharp S."/>
            <person name="Smith T.C."/>
            <person name="Stanton J.D."/>
            <person name="Ullery H.E."/>
            <person name="Wilson R.J."/>
            <person name="Serrano M.G."/>
            <person name="Buck G."/>
            <person name="Lee V."/>
            <person name="Wang Y."/>
            <person name="Carvalho R."/>
            <person name="Voegtly L."/>
            <person name="Shi R."/>
            <person name="Duckworth R."/>
            <person name="Johnson A."/>
            <person name="Loviza R."/>
            <person name="Walstead R."/>
            <person name="Shah Z."/>
            <person name="Kiflezghi M."/>
            <person name="Wade K."/>
            <person name="Ball S.L."/>
            <person name="Bradley K.W."/>
            <person name="Asai D.J."/>
            <person name="Bowman C.A."/>
            <person name="Russell D.A."/>
            <person name="Pope W.H."/>
            <person name="Jacobs-Sera D."/>
            <person name="Hendrix R.W."/>
            <person name="Hatfull G.F."/>
        </authorList>
    </citation>
    <scope>NUCLEOTIDE SEQUENCE</scope>
</reference>
<keyword evidence="3" id="KW-0645">Protease</keyword>
<evidence type="ECO:0000313" key="11">
    <source>
        <dbReference type="EMBL" id="JAT69571.1"/>
    </source>
</evidence>
<feature type="transmembrane region" description="Helical" evidence="9">
    <location>
        <begin position="674"/>
        <end position="699"/>
    </location>
</feature>
<evidence type="ECO:0000256" key="1">
    <source>
        <dbReference type="ARBA" id="ARBA00004141"/>
    </source>
</evidence>
<organism evidence="11">
    <name type="scientific">Auxenochlorella protothecoides</name>
    <name type="common">Green microalga</name>
    <name type="synonym">Chlorella protothecoides</name>
    <dbReference type="NCBI Taxonomy" id="3075"/>
    <lineage>
        <taxon>Eukaryota</taxon>
        <taxon>Viridiplantae</taxon>
        <taxon>Chlorophyta</taxon>
        <taxon>core chlorophytes</taxon>
        <taxon>Trebouxiophyceae</taxon>
        <taxon>Chlorellales</taxon>
        <taxon>Chlorellaceae</taxon>
        <taxon>Auxenochlorella</taxon>
    </lineage>
</organism>
<accession>A0A1D1ZRV2</accession>
<feature type="domain" description="Peptidase S54 rhomboid" evidence="10">
    <location>
        <begin position="90"/>
        <end position="238"/>
    </location>
</feature>
<feature type="transmembrane region" description="Helical" evidence="9">
    <location>
        <begin position="218"/>
        <end position="236"/>
    </location>
</feature>
<evidence type="ECO:0000256" key="4">
    <source>
        <dbReference type="ARBA" id="ARBA00022692"/>
    </source>
</evidence>
<feature type="transmembrane region" description="Helical" evidence="9">
    <location>
        <begin position="162"/>
        <end position="183"/>
    </location>
</feature>
<dbReference type="SUPFAM" id="SSF144091">
    <property type="entry name" value="Rhomboid-like"/>
    <property type="match status" value="2"/>
</dbReference>
<keyword evidence="5" id="KW-0378">Hydrolase</keyword>
<name>A0A1D1ZRV2_AUXPR</name>
<feature type="transmembrane region" description="Helical" evidence="9">
    <location>
        <begin position="325"/>
        <end position="346"/>
    </location>
</feature>
<feature type="domain" description="Peptidase S54 rhomboid" evidence="10">
    <location>
        <begin position="501"/>
        <end position="572"/>
    </location>
</feature>
<feature type="transmembrane region" description="Helical" evidence="9">
    <location>
        <begin position="754"/>
        <end position="774"/>
    </location>
</feature>
<dbReference type="EMBL" id="GDKF01009051">
    <property type="protein sequence ID" value="JAT69571.1"/>
    <property type="molecule type" value="Transcribed_RNA"/>
</dbReference>
<keyword evidence="6 9" id="KW-1133">Transmembrane helix</keyword>
<dbReference type="PANTHER" id="PTHR43066:SF1">
    <property type="entry name" value="RHOMBOID PROTEIN 2"/>
    <property type="match status" value="1"/>
</dbReference>
<feature type="transmembrane region" description="Helical" evidence="9">
    <location>
        <begin position="367"/>
        <end position="389"/>
    </location>
</feature>